<keyword evidence="9" id="KW-1185">Reference proteome</keyword>
<evidence type="ECO:0000256" key="6">
    <source>
        <dbReference type="SAM" id="MobiDB-lite"/>
    </source>
</evidence>
<feature type="domain" description="NADH:flavin oxidoreductase/NADH oxidase N-terminal" evidence="7">
    <location>
        <begin position="104"/>
        <end position="450"/>
    </location>
</feature>
<dbReference type="RefSeq" id="XP_025598404.1">
    <property type="nucleotide sequence ID" value="XM_025742305.1"/>
</dbReference>
<dbReference type="EMBL" id="KZ819292">
    <property type="protein sequence ID" value="PWN98125.1"/>
    <property type="molecule type" value="Genomic_DNA"/>
</dbReference>
<dbReference type="PANTHER" id="PTHR43303">
    <property type="entry name" value="NADPH DEHYDROGENASE C23G7.10C-RELATED"/>
    <property type="match status" value="1"/>
</dbReference>
<dbReference type="InterPro" id="IPR013785">
    <property type="entry name" value="Aldolase_TIM"/>
</dbReference>
<feature type="compositionally biased region" description="Basic residues" evidence="6">
    <location>
        <begin position="462"/>
        <end position="471"/>
    </location>
</feature>
<feature type="region of interest" description="Disordered" evidence="6">
    <location>
        <begin position="458"/>
        <end position="478"/>
    </location>
</feature>
<evidence type="ECO:0000259" key="7">
    <source>
        <dbReference type="Pfam" id="PF00724"/>
    </source>
</evidence>
<dbReference type="Pfam" id="PF00724">
    <property type="entry name" value="Oxidored_FMN"/>
    <property type="match status" value="1"/>
</dbReference>
<dbReference type="PANTHER" id="PTHR43303:SF4">
    <property type="entry name" value="NADPH DEHYDROGENASE C23G7.10C-RELATED"/>
    <property type="match status" value="1"/>
</dbReference>
<evidence type="ECO:0000256" key="2">
    <source>
        <dbReference type="ARBA" id="ARBA00022630"/>
    </source>
</evidence>
<dbReference type="InterPro" id="IPR001155">
    <property type="entry name" value="OxRdtase_FMN_N"/>
</dbReference>
<dbReference type="CDD" id="cd02932">
    <property type="entry name" value="OYE_YqiM_FMN"/>
    <property type="match status" value="1"/>
</dbReference>
<protein>
    <submittedName>
        <fullName evidence="8">FMN-linked oxidoreductase</fullName>
    </submittedName>
</protein>
<dbReference type="OrthoDB" id="72788at2759"/>
<dbReference type="STRING" id="58919.A0A316ZCW1"/>
<keyword evidence="5" id="KW-0560">Oxidoreductase</keyword>
<dbReference type="Gene3D" id="3.20.20.70">
    <property type="entry name" value="Aldolase class I"/>
    <property type="match status" value="1"/>
</dbReference>
<evidence type="ECO:0000256" key="5">
    <source>
        <dbReference type="ARBA" id="ARBA00023002"/>
    </source>
</evidence>
<accession>A0A316ZCW1</accession>
<dbReference type="InterPro" id="IPR044152">
    <property type="entry name" value="YqjM-like"/>
</dbReference>
<dbReference type="GeneID" id="37269849"/>
<evidence type="ECO:0000256" key="1">
    <source>
        <dbReference type="ARBA" id="ARBA00001917"/>
    </source>
</evidence>
<dbReference type="SUPFAM" id="SSF51395">
    <property type="entry name" value="FMN-linked oxidoreductases"/>
    <property type="match status" value="1"/>
</dbReference>
<evidence type="ECO:0000256" key="4">
    <source>
        <dbReference type="ARBA" id="ARBA00022857"/>
    </source>
</evidence>
<proteinExistence type="predicted"/>
<comment type="cofactor">
    <cofactor evidence="1">
        <name>FMN</name>
        <dbReference type="ChEBI" id="CHEBI:58210"/>
    </cofactor>
</comment>
<dbReference type="Proteomes" id="UP000245946">
    <property type="component" value="Unassembled WGS sequence"/>
</dbReference>
<gene>
    <name evidence="8" type="ORF">FA09DRAFT_329753</name>
</gene>
<evidence type="ECO:0000256" key="3">
    <source>
        <dbReference type="ARBA" id="ARBA00022643"/>
    </source>
</evidence>
<keyword evidence="3" id="KW-0288">FMN</keyword>
<name>A0A316ZCW1_9BASI</name>
<evidence type="ECO:0000313" key="9">
    <source>
        <dbReference type="Proteomes" id="UP000245946"/>
    </source>
</evidence>
<sequence>MLLHNLVRRASPGSAFLPLASRTLHSSPRASMPSDKISDYASGQAAPVWPQDKPLALTLGHFVPAREGHPPAGAVPADIVPEGASRPKLFDPRVQLSASNSGLALKNRVIVSPMCQYSAKDGFPSVWHLSHLGSWALHGVGSIMVEASGVTAAGRITPQCLGIWKDEHIDAHASLVSALRTVAPGLTVGIQLAHAGRKASTWSPYHRGEKKHKDYVTDAEGGWEGEVVAPSAVAYGEGWITPRELSTKEMEELQEHFIRGADRAFQAGYDFVELHAAHGYFLHSCLSPLSNKRTDAYGGSFEGRTKLLLDTVRAIRSKYPNKSLWVRVSGTDFAEHVEADGQATWNGDETKKLAPLLDAEGVDVLDVSAGGLVPFQKISPKPAYQLEFAAGVKQTKPKKMLVGAVGMMEGDEYPGQVAEDALQRGDCDLILLARGMMADPAWTEHAATELMGVRCAGSPQYHRTHPAKRPPPRAQNHN</sequence>
<dbReference type="AlphaFoldDB" id="A0A316ZCW1"/>
<keyword evidence="4" id="KW-0521">NADP</keyword>
<dbReference type="GO" id="GO:0050661">
    <property type="term" value="F:NADP binding"/>
    <property type="evidence" value="ECO:0007669"/>
    <property type="project" value="InterPro"/>
</dbReference>
<reference evidence="8 9" key="1">
    <citation type="journal article" date="2018" name="Mol. Biol. Evol.">
        <title>Broad Genomic Sampling Reveals a Smut Pathogenic Ancestry of the Fungal Clade Ustilaginomycotina.</title>
        <authorList>
            <person name="Kijpornyongpan T."/>
            <person name="Mondo S.J."/>
            <person name="Barry K."/>
            <person name="Sandor L."/>
            <person name="Lee J."/>
            <person name="Lipzen A."/>
            <person name="Pangilinan J."/>
            <person name="LaButti K."/>
            <person name="Hainaut M."/>
            <person name="Henrissat B."/>
            <person name="Grigoriev I.V."/>
            <person name="Spatafora J.W."/>
            <person name="Aime M.C."/>
        </authorList>
    </citation>
    <scope>NUCLEOTIDE SEQUENCE [LARGE SCALE GENOMIC DNA]</scope>
    <source>
        <strain evidence="8 9">MCA 4186</strain>
    </source>
</reference>
<evidence type="ECO:0000313" key="8">
    <source>
        <dbReference type="EMBL" id="PWN98125.1"/>
    </source>
</evidence>
<dbReference type="GO" id="GO:0010181">
    <property type="term" value="F:FMN binding"/>
    <property type="evidence" value="ECO:0007669"/>
    <property type="project" value="InterPro"/>
</dbReference>
<organism evidence="8 9">
    <name type="scientific">Tilletiopsis washingtonensis</name>
    <dbReference type="NCBI Taxonomy" id="58919"/>
    <lineage>
        <taxon>Eukaryota</taxon>
        <taxon>Fungi</taxon>
        <taxon>Dikarya</taxon>
        <taxon>Basidiomycota</taxon>
        <taxon>Ustilaginomycotina</taxon>
        <taxon>Exobasidiomycetes</taxon>
        <taxon>Entylomatales</taxon>
        <taxon>Entylomatales incertae sedis</taxon>
        <taxon>Tilletiopsis</taxon>
    </lineage>
</organism>
<keyword evidence="2" id="KW-0285">Flavoprotein</keyword>
<dbReference type="GO" id="GO:0003959">
    <property type="term" value="F:NADPH dehydrogenase activity"/>
    <property type="evidence" value="ECO:0007669"/>
    <property type="project" value="InterPro"/>
</dbReference>